<dbReference type="Proteomes" id="UP001567538">
    <property type="component" value="Unassembled WGS sequence"/>
</dbReference>
<dbReference type="AlphaFoldDB" id="A0ABD1FKH4"/>
<evidence type="ECO:0000313" key="2">
    <source>
        <dbReference type="Proteomes" id="UP001567538"/>
    </source>
</evidence>
<name>A0ABD1FKH4_SALDI</name>
<accession>A0ABD1FKH4</accession>
<organism evidence="1 2">
    <name type="scientific">Salvia divinorum</name>
    <name type="common">Maria pastora</name>
    <name type="synonym">Diviner's sage</name>
    <dbReference type="NCBI Taxonomy" id="28513"/>
    <lineage>
        <taxon>Eukaryota</taxon>
        <taxon>Viridiplantae</taxon>
        <taxon>Streptophyta</taxon>
        <taxon>Embryophyta</taxon>
        <taxon>Tracheophyta</taxon>
        <taxon>Spermatophyta</taxon>
        <taxon>Magnoliopsida</taxon>
        <taxon>eudicotyledons</taxon>
        <taxon>Gunneridae</taxon>
        <taxon>Pentapetalae</taxon>
        <taxon>asterids</taxon>
        <taxon>lamiids</taxon>
        <taxon>Lamiales</taxon>
        <taxon>Lamiaceae</taxon>
        <taxon>Nepetoideae</taxon>
        <taxon>Mentheae</taxon>
        <taxon>Salviinae</taxon>
        <taxon>Salvia</taxon>
        <taxon>Salvia subgen. Calosphace</taxon>
    </lineage>
</organism>
<protein>
    <submittedName>
        <fullName evidence="1">Uncharacterized protein</fullName>
    </submittedName>
</protein>
<sequence>MWPKTLQSKPKAYFSFSLFFPIVHTLTSHNQISVTTTYLLFTSQIAPVESNRCFRHRALGAASLHAPLTPSLAQPLVTGATAVRDLRASGLREEGVASNSVAPPLRTLHRGRLATGVVLSWFVGQPPYRSTPLDPKSWSWSYNKSVTEEEWERWSKIA</sequence>
<reference evidence="1 2" key="1">
    <citation type="submission" date="2024-06" db="EMBL/GenBank/DDBJ databases">
        <title>A chromosome level genome sequence of Diviner's sage (Salvia divinorum).</title>
        <authorList>
            <person name="Ford S.A."/>
            <person name="Ro D.-K."/>
            <person name="Ness R.W."/>
            <person name="Phillips M.A."/>
        </authorList>
    </citation>
    <scope>NUCLEOTIDE SEQUENCE [LARGE SCALE GENOMIC DNA]</scope>
    <source>
        <strain evidence="1">SAF-2024a</strain>
        <tissue evidence="1">Leaf</tissue>
    </source>
</reference>
<dbReference type="EMBL" id="JBEAFC010000015">
    <property type="protein sequence ID" value="KAL1531236.1"/>
    <property type="molecule type" value="Genomic_DNA"/>
</dbReference>
<evidence type="ECO:0000313" key="1">
    <source>
        <dbReference type="EMBL" id="KAL1531236.1"/>
    </source>
</evidence>
<proteinExistence type="predicted"/>
<keyword evidence="2" id="KW-1185">Reference proteome</keyword>
<comment type="caution">
    <text evidence="1">The sequence shown here is derived from an EMBL/GenBank/DDBJ whole genome shotgun (WGS) entry which is preliminary data.</text>
</comment>
<gene>
    <name evidence="1" type="ORF">AAHA92_33936</name>
</gene>